<proteinExistence type="predicted"/>
<protein>
    <submittedName>
        <fullName evidence="1">Bacteriophage HK97-gp10, putative tail-component</fullName>
    </submittedName>
</protein>
<dbReference type="EMBL" id="FMXA01000007">
    <property type="protein sequence ID" value="SDA45654.1"/>
    <property type="molecule type" value="Genomic_DNA"/>
</dbReference>
<keyword evidence="2" id="KW-1185">Reference proteome</keyword>
<accession>A0A1G5VIR7</accession>
<organism evidence="1 2">
    <name type="scientific">Allisonella histaminiformans</name>
    <dbReference type="NCBI Taxonomy" id="209880"/>
    <lineage>
        <taxon>Bacteria</taxon>
        <taxon>Bacillati</taxon>
        <taxon>Bacillota</taxon>
        <taxon>Negativicutes</taxon>
        <taxon>Veillonellales</taxon>
        <taxon>Veillonellaceae</taxon>
        <taxon>Allisonella</taxon>
    </lineage>
</organism>
<name>A0A1G5VIR7_9FIRM</name>
<dbReference type="RefSeq" id="WP_091363839.1">
    <property type="nucleotide sequence ID" value="NZ_FMXA01000007.1"/>
</dbReference>
<sequence length="172" mass="19700">MSITLREFSAKLHTLSDQANSEMLMLRCANELAARMLRKVRKKTPVGAGEFEPVRTAERYARYKSGKRKGQIKLKKLRPGGNLRRNWEATPAHMQGTACVANVHNNTKYAPYVEYGHRQNVGQFVPALGKRLVKPWVKGTHMMRNSHDEMKKEAPSLLARRVSQYIRRGLNE</sequence>
<dbReference type="AlphaFoldDB" id="A0A1G5VIR7"/>
<dbReference type="Proteomes" id="UP000199689">
    <property type="component" value="Unassembled WGS sequence"/>
</dbReference>
<dbReference type="OrthoDB" id="1850874at2"/>
<reference evidence="1 2" key="1">
    <citation type="submission" date="2016-10" db="EMBL/GenBank/DDBJ databases">
        <authorList>
            <person name="de Groot N.N."/>
        </authorList>
    </citation>
    <scope>NUCLEOTIDE SEQUENCE [LARGE SCALE GENOMIC DNA]</scope>
    <source>
        <strain evidence="1 2">DSM 15230</strain>
    </source>
</reference>
<gene>
    <name evidence="1" type="ORF">SAMN02910343_00665</name>
</gene>
<evidence type="ECO:0000313" key="1">
    <source>
        <dbReference type="EMBL" id="SDA45654.1"/>
    </source>
</evidence>
<dbReference type="GeneID" id="87755699"/>
<dbReference type="Pfam" id="PF04883">
    <property type="entry name" value="HK97-gp10_like"/>
    <property type="match status" value="1"/>
</dbReference>
<dbReference type="STRING" id="209880.SAMN02910343_00665"/>
<dbReference type="InterPro" id="IPR010064">
    <property type="entry name" value="HK97-gp10_tail"/>
</dbReference>
<evidence type="ECO:0000313" key="2">
    <source>
        <dbReference type="Proteomes" id="UP000199689"/>
    </source>
</evidence>